<dbReference type="InterPro" id="IPR000152">
    <property type="entry name" value="EGF-type_Asp/Asn_hydroxyl_site"/>
</dbReference>
<dbReference type="InterPro" id="IPR001881">
    <property type="entry name" value="EGF-like_Ca-bd_dom"/>
</dbReference>
<dbReference type="GO" id="GO:0008201">
    <property type="term" value="F:heparin binding"/>
    <property type="evidence" value="ECO:0007669"/>
    <property type="project" value="TreeGrafter"/>
</dbReference>
<feature type="disulfide bond" evidence="5">
    <location>
        <begin position="44"/>
        <end position="53"/>
    </location>
</feature>
<dbReference type="PROSITE" id="PS00010">
    <property type="entry name" value="ASX_HYDROXYL"/>
    <property type="match status" value="2"/>
</dbReference>
<reference evidence="8" key="1">
    <citation type="journal article" date="2014" name="Nat. Commun.">
        <title>The rainbow trout genome provides novel insights into evolution after whole-genome duplication in vertebrates.</title>
        <authorList>
            <person name="Berthelot C."/>
            <person name="Brunet F."/>
            <person name="Chalopin D."/>
            <person name="Juanchich A."/>
            <person name="Bernard M."/>
            <person name="Noel B."/>
            <person name="Bento P."/>
            <person name="Da Silva C."/>
            <person name="Labadie K."/>
            <person name="Alberti A."/>
            <person name="Aury J.M."/>
            <person name="Louis A."/>
            <person name="Dehais P."/>
            <person name="Bardou P."/>
            <person name="Montfort J."/>
            <person name="Klopp C."/>
            <person name="Cabau C."/>
            <person name="Gaspin C."/>
            <person name="Thorgaard G.H."/>
            <person name="Boussaha M."/>
            <person name="Quillet E."/>
            <person name="Guyomard R."/>
            <person name="Galiana D."/>
            <person name="Bobe J."/>
            <person name="Volff J.N."/>
            <person name="Genet C."/>
            <person name="Wincker P."/>
            <person name="Jaillon O."/>
            <person name="Roest Crollius H."/>
            <person name="Guiguen Y."/>
        </authorList>
    </citation>
    <scope>NUCLEOTIDE SEQUENCE [LARGE SCALE GENOMIC DNA]</scope>
</reference>
<dbReference type="InterPro" id="IPR009030">
    <property type="entry name" value="Growth_fac_rcpt_cys_sf"/>
</dbReference>
<dbReference type="SUPFAM" id="SSF57603">
    <property type="entry name" value="FnI-like domain"/>
    <property type="match status" value="1"/>
</dbReference>
<gene>
    <name evidence="8" type="ORF">GSONMT00024916001</name>
</gene>
<dbReference type="PROSITE" id="PS01187">
    <property type="entry name" value="EGF_CA"/>
    <property type="match status" value="2"/>
</dbReference>
<evidence type="ECO:0000259" key="6">
    <source>
        <dbReference type="PROSITE" id="PS50026"/>
    </source>
</evidence>
<evidence type="ECO:0000256" key="1">
    <source>
        <dbReference type="ARBA" id="ARBA00022536"/>
    </source>
</evidence>
<evidence type="ECO:0000256" key="4">
    <source>
        <dbReference type="ARBA" id="ARBA00023180"/>
    </source>
</evidence>
<keyword evidence="2" id="KW-0677">Repeat</keyword>
<feature type="domain" description="EGF-like" evidence="6">
    <location>
        <begin position="103"/>
        <end position="138"/>
    </location>
</feature>
<dbReference type="PROSITE" id="PS01186">
    <property type="entry name" value="EGF_2"/>
    <property type="match status" value="1"/>
</dbReference>
<dbReference type="InterPro" id="IPR018097">
    <property type="entry name" value="EGF_Ca-bd_CS"/>
</dbReference>
<dbReference type="Pfam" id="PF00093">
    <property type="entry name" value="VWC"/>
    <property type="match status" value="1"/>
</dbReference>
<dbReference type="SMART" id="SM00179">
    <property type="entry name" value="EGF_CA"/>
    <property type="match status" value="3"/>
</dbReference>
<dbReference type="Gene3D" id="6.20.200.20">
    <property type="match status" value="1"/>
</dbReference>
<keyword evidence="1 5" id="KW-0245">EGF-like domain</keyword>
<accession>A0A060XJQ1</accession>
<protein>
    <recommendedName>
        <fullName evidence="10">Protein kinase C-binding protein NELL2</fullName>
    </recommendedName>
</protein>
<feature type="domain" description="VWFC" evidence="7">
    <location>
        <begin position="199"/>
        <end position="257"/>
    </location>
</feature>
<feature type="domain" description="EGF-like" evidence="6">
    <location>
        <begin position="56"/>
        <end position="91"/>
    </location>
</feature>
<dbReference type="PROSITE" id="PS50184">
    <property type="entry name" value="VWFC_2"/>
    <property type="match status" value="1"/>
</dbReference>
<evidence type="ECO:0000256" key="3">
    <source>
        <dbReference type="ARBA" id="ARBA00023157"/>
    </source>
</evidence>
<keyword evidence="4" id="KW-0325">Glycoprotein</keyword>
<evidence type="ECO:0008006" key="10">
    <source>
        <dbReference type="Google" id="ProtNLM"/>
    </source>
</evidence>
<feature type="domain" description="EGF-like" evidence="6">
    <location>
        <begin position="23"/>
        <end position="54"/>
    </location>
</feature>
<dbReference type="SMART" id="SM00181">
    <property type="entry name" value="EGF"/>
    <property type="match status" value="3"/>
</dbReference>
<dbReference type="CDD" id="cd00054">
    <property type="entry name" value="EGF_CA"/>
    <property type="match status" value="2"/>
</dbReference>
<dbReference type="GO" id="GO:0005080">
    <property type="term" value="F:protein kinase C binding"/>
    <property type="evidence" value="ECO:0007669"/>
    <property type="project" value="TreeGrafter"/>
</dbReference>
<dbReference type="Gene3D" id="2.10.25.10">
    <property type="entry name" value="Laminin"/>
    <property type="match status" value="4"/>
</dbReference>
<dbReference type="Pfam" id="PF07974">
    <property type="entry name" value="EGF_2"/>
    <property type="match status" value="1"/>
</dbReference>
<dbReference type="PROSITE" id="PS50026">
    <property type="entry name" value="EGF_3"/>
    <property type="match status" value="3"/>
</dbReference>
<dbReference type="SUPFAM" id="SSF57196">
    <property type="entry name" value="EGF/Laminin"/>
    <property type="match status" value="1"/>
</dbReference>
<dbReference type="Pfam" id="PF07645">
    <property type="entry name" value="EGF_CA"/>
    <property type="match status" value="2"/>
</dbReference>
<organism evidence="8 9">
    <name type="scientific">Oncorhynchus mykiss</name>
    <name type="common">Rainbow trout</name>
    <name type="synonym">Salmo gairdneri</name>
    <dbReference type="NCBI Taxonomy" id="8022"/>
    <lineage>
        <taxon>Eukaryota</taxon>
        <taxon>Metazoa</taxon>
        <taxon>Chordata</taxon>
        <taxon>Craniata</taxon>
        <taxon>Vertebrata</taxon>
        <taxon>Euteleostomi</taxon>
        <taxon>Actinopterygii</taxon>
        <taxon>Neopterygii</taxon>
        <taxon>Teleostei</taxon>
        <taxon>Protacanthopterygii</taxon>
        <taxon>Salmoniformes</taxon>
        <taxon>Salmonidae</taxon>
        <taxon>Salmoninae</taxon>
        <taxon>Oncorhynchus</taxon>
    </lineage>
</organism>
<evidence type="ECO:0000259" key="7">
    <source>
        <dbReference type="PROSITE" id="PS50184"/>
    </source>
</evidence>
<dbReference type="STRING" id="8022.A0A060XJQ1"/>
<dbReference type="InterPro" id="IPR049883">
    <property type="entry name" value="NOTCH1_EGF-like"/>
</dbReference>
<dbReference type="InterPro" id="IPR001007">
    <property type="entry name" value="VWF_dom"/>
</dbReference>
<dbReference type="GO" id="GO:0005737">
    <property type="term" value="C:cytoplasm"/>
    <property type="evidence" value="ECO:0007669"/>
    <property type="project" value="TreeGrafter"/>
</dbReference>
<dbReference type="GO" id="GO:0005509">
    <property type="term" value="F:calcium ion binding"/>
    <property type="evidence" value="ECO:0007669"/>
    <property type="project" value="InterPro"/>
</dbReference>
<dbReference type="InterPro" id="IPR051586">
    <property type="entry name" value="PKC-binding_NELL"/>
</dbReference>
<reference evidence="8" key="2">
    <citation type="submission" date="2014-03" db="EMBL/GenBank/DDBJ databases">
        <authorList>
            <person name="Genoscope - CEA"/>
        </authorList>
    </citation>
    <scope>NUCLEOTIDE SEQUENCE</scope>
</reference>
<dbReference type="FunFam" id="2.10.25.10:FF:000121">
    <property type="entry name" value="Neural EGFL like 2"/>
    <property type="match status" value="1"/>
</dbReference>
<dbReference type="PANTHER" id="PTHR24042">
    <property type="entry name" value="NEL HOMOLOG"/>
    <property type="match status" value="1"/>
</dbReference>
<dbReference type="PaxDb" id="8022-A0A060XJQ1"/>
<dbReference type="SMART" id="SM00214">
    <property type="entry name" value="VWC"/>
    <property type="match status" value="2"/>
</dbReference>
<sequence length="314" mass="34440">MPFVGGHSCSCKPGYTGNGTVCKAMCDGLCQNGGTCISPNNCICQQGFTGKRCETDIDECSDGFVECNDKAICVNLPGWYHCECRDGYHDNGLFSANGESCIDINECKMGRNTCANDTVCFNLEGGYDCRCPHGRNCTGDCILDNKVKHNRQIWVLDNDRCSVCSCQTGQVMCRRMVCDCENPTADLFCCPECDPRLSSQCLHQNGLLTYGSGESWVENCQQCQCLQGQVDCWPLSCPPVDCEFTVVPEGECCARCIIDPCQADTIRNDITKTCTDEHGIQRFSGSSWVKHGTECTLCQCKNGHICCSVDPMCL</sequence>
<comment type="caution">
    <text evidence="5">Lacks conserved residue(s) required for the propagation of feature annotation.</text>
</comment>
<dbReference type="Proteomes" id="UP000193380">
    <property type="component" value="Unassembled WGS sequence"/>
</dbReference>
<dbReference type="InterPro" id="IPR013111">
    <property type="entry name" value="EGF_extracell"/>
</dbReference>
<dbReference type="AlphaFoldDB" id="A0A060XJQ1"/>
<dbReference type="Gene3D" id="2.10.70.10">
    <property type="entry name" value="Complement Module, domain 1"/>
    <property type="match status" value="1"/>
</dbReference>
<dbReference type="FunFam" id="2.10.25.10:FF:000211">
    <property type="entry name" value="Protein kinase C-binding protein NELL1"/>
    <property type="match status" value="1"/>
</dbReference>
<feature type="disulfide bond" evidence="5">
    <location>
        <begin position="26"/>
        <end position="36"/>
    </location>
</feature>
<dbReference type="PANTHER" id="PTHR24042:SF0">
    <property type="entry name" value="PROTEIN KINASE C-BINDING PROTEIN NELL2"/>
    <property type="match status" value="1"/>
</dbReference>
<dbReference type="EMBL" id="FR905503">
    <property type="protein sequence ID" value="CDQ79798.1"/>
    <property type="molecule type" value="Genomic_DNA"/>
</dbReference>
<evidence type="ECO:0000256" key="2">
    <source>
        <dbReference type="ARBA" id="ARBA00022737"/>
    </source>
</evidence>
<name>A0A060XJQ1_ONCMY</name>
<evidence type="ECO:0000256" key="5">
    <source>
        <dbReference type="PROSITE-ProRule" id="PRU00076"/>
    </source>
</evidence>
<evidence type="ECO:0000313" key="9">
    <source>
        <dbReference type="Proteomes" id="UP000193380"/>
    </source>
</evidence>
<proteinExistence type="predicted"/>
<dbReference type="InterPro" id="IPR000742">
    <property type="entry name" value="EGF"/>
</dbReference>
<dbReference type="PROSITE" id="PS01208">
    <property type="entry name" value="VWFC_1"/>
    <property type="match status" value="1"/>
</dbReference>
<dbReference type="FunFam" id="2.10.70.10:FF:000023">
    <property type="entry name" value="protein kinase C-binding protein NELL2"/>
    <property type="match status" value="1"/>
</dbReference>
<dbReference type="SUPFAM" id="SSF57184">
    <property type="entry name" value="Growth factor receptor domain"/>
    <property type="match status" value="1"/>
</dbReference>
<keyword evidence="3 5" id="KW-1015">Disulfide bond</keyword>
<dbReference type="GO" id="GO:0005615">
    <property type="term" value="C:extracellular space"/>
    <property type="evidence" value="ECO:0007669"/>
    <property type="project" value="TreeGrafter"/>
</dbReference>
<dbReference type="PROSITE" id="PS00022">
    <property type="entry name" value="EGF_1"/>
    <property type="match status" value="1"/>
</dbReference>
<evidence type="ECO:0000313" key="8">
    <source>
        <dbReference type="EMBL" id="CDQ79798.1"/>
    </source>
</evidence>